<comment type="caution">
    <text evidence="2">The sequence shown here is derived from an EMBL/GenBank/DDBJ whole genome shotgun (WGS) entry which is preliminary data.</text>
</comment>
<sequence>MKIFKLIVVVAAILMYIGSIFSWRITVMAAVMAALVSLVMIVIIEILEMKVDKKVADIFSAILILALASTTMLIEIFVSPPPISFSVLLFGLLFLILSGWRTYRIFNPQKGGSS</sequence>
<feature type="transmembrane region" description="Helical" evidence="1">
    <location>
        <begin position="59"/>
        <end position="77"/>
    </location>
</feature>
<feature type="transmembrane region" description="Helical" evidence="1">
    <location>
        <begin position="29"/>
        <end position="47"/>
    </location>
</feature>
<protein>
    <submittedName>
        <fullName evidence="2">Uncharacterized protein</fullName>
    </submittedName>
</protein>
<dbReference type="EMBL" id="MFIE01000009">
    <property type="protein sequence ID" value="OGF82929.1"/>
    <property type="molecule type" value="Genomic_DNA"/>
</dbReference>
<keyword evidence="1" id="KW-0812">Transmembrane</keyword>
<evidence type="ECO:0000313" key="3">
    <source>
        <dbReference type="Proteomes" id="UP000178684"/>
    </source>
</evidence>
<gene>
    <name evidence="2" type="ORF">A3B18_03970</name>
</gene>
<feature type="transmembrane region" description="Helical" evidence="1">
    <location>
        <begin position="7"/>
        <end position="23"/>
    </location>
</feature>
<evidence type="ECO:0000313" key="2">
    <source>
        <dbReference type="EMBL" id="OGF82929.1"/>
    </source>
</evidence>
<evidence type="ECO:0000256" key="1">
    <source>
        <dbReference type="SAM" id="Phobius"/>
    </source>
</evidence>
<keyword evidence="1" id="KW-1133">Transmembrane helix</keyword>
<accession>A0A1F5X4X7</accession>
<proteinExistence type="predicted"/>
<feature type="transmembrane region" description="Helical" evidence="1">
    <location>
        <begin position="83"/>
        <end position="100"/>
    </location>
</feature>
<dbReference type="Proteomes" id="UP000178684">
    <property type="component" value="Unassembled WGS sequence"/>
</dbReference>
<reference evidence="2 3" key="1">
    <citation type="journal article" date="2016" name="Nat. Commun.">
        <title>Thousands of microbial genomes shed light on interconnected biogeochemical processes in an aquifer system.</title>
        <authorList>
            <person name="Anantharaman K."/>
            <person name="Brown C.T."/>
            <person name="Hug L.A."/>
            <person name="Sharon I."/>
            <person name="Castelle C.J."/>
            <person name="Probst A.J."/>
            <person name="Thomas B.C."/>
            <person name="Singh A."/>
            <person name="Wilkins M.J."/>
            <person name="Karaoz U."/>
            <person name="Brodie E.L."/>
            <person name="Williams K.H."/>
            <person name="Hubbard S.S."/>
            <person name="Banfield J.F."/>
        </authorList>
    </citation>
    <scope>NUCLEOTIDE SEQUENCE [LARGE SCALE GENOMIC DNA]</scope>
</reference>
<organism evidence="2 3">
    <name type="scientific">Candidatus Giovannonibacteria bacterium RIFCSPLOWO2_01_FULL_46_13</name>
    <dbReference type="NCBI Taxonomy" id="1798352"/>
    <lineage>
        <taxon>Bacteria</taxon>
        <taxon>Candidatus Giovannoniibacteriota</taxon>
    </lineage>
</organism>
<keyword evidence="1" id="KW-0472">Membrane</keyword>
<name>A0A1F5X4X7_9BACT</name>
<dbReference type="AlphaFoldDB" id="A0A1F5X4X7"/>